<dbReference type="AlphaFoldDB" id="S8CEF3"/>
<keyword evidence="2" id="KW-0677">Repeat</keyword>
<organism evidence="5 6">
    <name type="scientific">Genlisea aurea</name>
    <dbReference type="NCBI Taxonomy" id="192259"/>
    <lineage>
        <taxon>Eukaryota</taxon>
        <taxon>Viridiplantae</taxon>
        <taxon>Streptophyta</taxon>
        <taxon>Embryophyta</taxon>
        <taxon>Tracheophyta</taxon>
        <taxon>Spermatophyta</taxon>
        <taxon>Magnoliopsida</taxon>
        <taxon>eudicotyledons</taxon>
        <taxon>Gunneridae</taxon>
        <taxon>Pentapetalae</taxon>
        <taxon>asterids</taxon>
        <taxon>lamiids</taxon>
        <taxon>Lamiales</taxon>
        <taxon>Lentibulariaceae</taxon>
        <taxon>Genlisea</taxon>
    </lineage>
</organism>
<gene>
    <name evidence="5" type="ORF">M569_09543</name>
</gene>
<proteinExistence type="inferred from homology"/>
<dbReference type="Pfam" id="PF01535">
    <property type="entry name" value="PPR"/>
    <property type="match status" value="2"/>
</dbReference>
<evidence type="ECO:0000313" key="6">
    <source>
        <dbReference type="Proteomes" id="UP000015453"/>
    </source>
</evidence>
<feature type="domain" description="DYW" evidence="4">
    <location>
        <begin position="394"/>
        <end position="469"/>
    </location>
</feature>
<evidence type="ECO:0000256" key="1">
    <source>
        <dbReference type="ARBA" id="ARBA00006643"/>
    </source>
</evidence>
<dbReference type="GO" id="GO:0008270">
    <property type="term" value="F:zinc ion binding"/>
    <property type="evidence" value="ECO:0007669"/>
    <property type="project" value="InterPro"/>
</dbReference>
<evidence type="ECO:0000259" key="4">
    <source>
        <dbReference type="Pfam" id="PF14432"/>
    </source>
</evidence>
<dbReference type="Pfam" id="PF20431">
    <property type="entry name" value="E_motif"/>
    <property type="match status" value="1"/>
</dbReference>
<dbReference type="OrthoDB" id="185373at2759"/>
<dbReference type="Gene3D" id="1.25.40.10">
    <property type="entry name" value="Tetratricopeptide repeat domain"/>
    <property type="match status" value="2"/>
</dbReference>
<dbReference type="NCBIfam" id="TIGR00756">
    <property type="entry name" value="PPR"/>
    <property type="match status" value="4"/>
</dbReference>
<reference evidence="5 6" key="1">
    <citation type="journal article" date="2013" name="BMC Genomics">
        <title>The miniature genome of a carnivorous plant Genlisea aurea contains a low number of genes and short non-coding sequences.</title>
        <authorList>
            <person name="Leushkin E.V."/>
            <person name="Sutormin R.A."/>
            <person name="Nabieva E.R."/>
            <person name="Penin A.A."/>
            <person name="Kondrashov A.S."/>
            <person name="Logacheva M.D."/>
        </authorList>
    </citation>
    <scope>NUCLEOTIDE SEQUENCE [LARGE SCALE GENOMIC DNA]</scope>
</reference>
<keyword evidence="6" id="KW-1185">Reference proteome</keyword>
<dbReference type="Proteomes" id="UP000015453">
    <property type="component" value="Unassembled WGS sequence"/>
</dbReference>
<dbReference type="InterPro" id="IPR002885">
    <property type="entry name" value="PPR_rpt"/>
</dbReference>
<name>S8CEF3_9LAMI</name>
<evidence type="ECO:0000256" key="2">
    <source>
        <dbReference type="ARBA" id="ARBA00022737"/>
    </source>
</evidence>
<dbReference type="GO" id="GO:0009451">
    <property type="term" value="P:RNA modification"/>
    <property type="evidence" value="ECO:0007669"/>
    <property type="project" value="InterPro"/>
</dbReference>
<protein>
    <recommendedName>
        <fullName evidence="4">DYW domain-containing protein</fullName>
    </recommendedName>
</protein>
<comment type="caution">
    <text evidence="5">The sequence shown here is derived from an EMBL/GenBank/DDBJ whole genome shotgun (WGS) entry which is preliminary data.</text>
</comment>
<dbReference type="InterPro" id="IPR046848">
    <property type="entry name" value="E_motif"/>
</dbReference>
<accession>S8CEF3</accession>
<dbReference type="EMBL" id="AUSU01004353">
    <property type="protein sequence ID" value="EPS65230.1"/>
    <property type="molecule type" value="Genomic_DNA"/>
</dbReference>
<evidence type="ECO:0000256" key="3">
    <source>
        <dbReference type="PROSITE-ProRule" id="PRU00708"/>
    </source>
</evidence>
<dbReference type="InterPro" id="IPR046960">
    <property type="entry name" value="PPR_At4g14850-like_plant"/>
</dbReference>
<feature type="repeat" description="PPR" evidence="3">
    <location>
        <begin position="117"/>
        <end position="151"/>
    </location>
</feature>
<dbReference type="InterPro" id="IPR011990">
    <property type="entry name" value="TPR-like_helical_dom_sf"/>
</dbReference>
<dbReference type="GO" id="GO:0003723">
    <property type="term" value="F:RNA binding"/>
    <property type="evidence" value="ECO:0007669"/>
    <property type="project" value="InterPro"/>
</dbReference>
<dbReference type="PANTHER" id="PTHR47926:SF486">
    <property type="entry name" value="(WILD MALAYSIAN BANANA) HYPOTHETICAL PROTEIN"/>
    <property type="match status" value="1"/>
</dbReference>
<dbReference type="Pfam" id="PF13041">
    <property type="entry name" value="PPR_2"/>
    <property type="match status" value="1"/>
</dbReference>
<dbReference type="PANTHER" id="PTHR47926">
    <property type="entry name" value="PENTATRICOPEPTIDE REPEAT-CONTAINING PROTEIN"/>
    <property type="match status" value="1"/>
</dbReference>
<dbReference type="FunFam" id="1.25.40.10:FF:000090">
    <property type="entry name" value="Pentatricopeptide repeat-containing protein, chloroplastic"/>
    <property type="match status" value="1"/>
</dbReference>
<feature type="repeat" description="PPR" evidence="3">
    <location>
        <begin position="188"/>
        <end position="222"/>
    </location>
</feature>
<sequence length="480" mass="53616">MPQIVERVHTLLIVTGKAQSSFVGTRLVNLYSYLCDLTTSQITFDKFQPDSLTLVSLWSSFAATGDIMAAKSVHGFITRRCWSTEETLVGNALIDMYAKLCVIEYAQNVFYELPHKDEVSWNTIITGHAQNGLAADAVQLYDSMKVTGDSMPNQGTWVSILPAYAHLGALRDGMQIHCHALKKHLDLDVFLGTCLIDLYGKCGRLDEAMSLFYEVPRETHAPWNSIISCHGLHGHGGTSIKLFNDMLNDGVKPDQVTFLSLLSACSHSGLVDEGKSYFDLMQNEYGIKPHVKHFGCAVDLLGRAGQVETAYNFIMAMLQIHGNVGMGRKASNALFDLNPEDMGYYVLLSNLYANFGRWEAVDEVRSVARSRGLSKIPGWSSVEMKNRVESGHYSCVVQDVEDDEKESILTSHSERLAIMYGLLNCPPERRSIRVYNSLRMCADCHSVAKLISKYYAEREIVVRDSNRFFISSEMESVLVV</sequence>
<evidence type="ECO:0000313" key="5">
    <source>
        <dbReference type="EMBL" id="EPS65230.1"/>
    </source>
</evidence>
<dbReference type="Pfam" id="PF14432">
    <property type="entry name" value="DYW_deaminase"/>
    <property type="match status" value="1"/>
</dbReference>
<comment type="similarity">
    <text evidence="1">Belongs to the PPR family. PCMP-H subfamily.</text>
</comment>
<dbReference type="InterPro" id="IPR032867">
    <property type="entry name" value="DYW_dom"/>
</dbReference>
<dbReference type="PROSITE" id="PS51375">
    <property type="entry name" value="PPR"/>
    <property type="match status" value="3"/>
</dbReference>
<feature type="repeat" description="PPR" evidence="3">
    <location>
        <begin position="254"/>
        <end position="289"/>
    </location>
</feature>